<evidence type="ECO:0000313" key="2">
    <source>
        <dbReference type="Proteomes" id="UP000176424"/>
    </source>
</evidence>
<dbReference type="EMBL" id="MEXR01000032">
    <property type="protein sequence ID" value="OGD09511.1"/>
    <property type="molecule type" value="Genomic_DNA"/>
</dbReference>
<sequence>MSEFLRFVPKEDEANLSFDELIAMGKILAPGFLWQLVGQAKEYLMTEPGPNLFRRQMLVPEWLGYWMTVLQAERDFDPNTGSKLVESDRIMTISEMKNRFKKLHRKGIISGVWFMGTGEAGPGHRMAWYQASRRVRELAMLYEGEDYFDKHPDRRRPCLSEAIRASLAGYYGLRVSRVPDRPDGVSEAKHYREVFRLTGATVNFVTRGYPNEKAVLARNSPKMRRMAVVEDLVRLHTSEMTEKLMPDVILIPARVRDCVEK</sequence>
<dbReference type="Proteomes" id="UP000176424">
    <property type="component" value="Unassembled WGS sequence"/>
</dbReference>
<proteinExistence type="predicted"/>
<gene>
    <name evidence="1" type="ORF">A2397_02375</name>
</gene>
<reference evidence="1 2" key="1">
    <citation type="journal article" date="2016" name="Nat. Commun.">
        <title>Thousands of microbial genomes shed light on interconnected biogeochemical processes in an aquifer system.</title>
        <authorList>
            <person name="Anantharaman K."/>
            <person name="Brown C.T."/>
            <person name="Hug L.A."/>
            <person name="Sharon I."/>
            <person name="Castelle C.J."/>
            <person name="Probst A.J."/>
            <person name="Thomas B.C."/>
            <person name="Singh A."/>
            <person name="Wilkins M.J."/>
            <person name="Karaoz U."/>
            <person name="Brodie E.L."/>
            <person name="Williams K.H."/>
            <person name="Hubbard S.S."/>
            <person name="Banfield J.F."/>
        </authorList>
    </citation>
    <scope>NUCLEOTIDE SEQUENCE [LARGE SCALE GENOMIC DNA]</scope>
</reference>
<dbReference type="AlphaFoldDB" id="A0A1F4ZT14"/>
<accession>A0A1F4ZT14</accession>
<organism evidence="1 2">
    <name type="scientific">Candidatus Amesbacteria bacterium RIFOXYB1_FULL_44_23</name>
    <dbReference type="NCBI Taxonomy" id="1797263"/>
    <lineage>
        <taxon>Bacteria</taxon>
        <taxon>Candidatus Amesiibacteriota</taxon>
    </lineage>
</organism>
<name>A0A1F4ZT14_9BACT</name>
<dbReference type="STRING" id="1797263.A2397_02375"/>
<protein>
    <submittedName>
        <fullName evidence="1">Uncharacterized protein</fullName>
    </submittedName>
</protein>
<evidence type="ECO:0000313" key="1">
    <source>
        <dbReference type="EMBL" id="OGD09511.1"/>
    </source>
</evidence>
<comment type="caution">
    <text evidence="1">The sequence shown here is derived from an EMBL/GenBank/DDBJ whole genome shotgun (WGS) entry which is preliminary data.</text>
</comment>